<sequence length="169" mass="18438">MLCLQGVSAALLFGRPALILFSTLLLLPAATRWPAIAMGLDGVMIYAGALGALLAVFARSLRKGREPIVSLFARRVHGPLRPDVARYTRRLTIFWSLFFVLALGAPLLLSVLGPAGAWRWPLQGGTFGAVVILMIAEAGLRRLIIRNFEHVSLRTTVAAFRGTYTRPRS</sequence>
<keyword evidence="1" id="KW-0472">Membrane</keyword>
<proteinExistence type="predicted"/>
<name>A0AA35Y1W3_9PROT</name>
<comment type="caution">
    <text evidence="2">The sequence shown here is derived from an EMBL/GenBank/DDBJ whole genome shotgun (WGS) entry which is preliminary data.</text>
</comment>
<gene>
    <name evidence="2" type="ORF">LMG32879_001837</name>
</gene>
<feature type="transmembrane region" description="Helical" evidence="1">
    <location>
        <begin position="118"/>
        <end position="136"/>
    </location>
</feature>
<keyword evidence="3" id="KW-1185">Reference proteome</keyword>
<evidence type="ECO:0000256" key="1">
    <source>
        <dbReference type="SAM" id="Phobius"/>
    </source>
</evidence>
<dbReference type="RefSeq" id="WP_289842209.1">
    <property type="nucleotide sequence ID" value="NZ_CATKSH010000010.1"/>
</dbReference>
<dbReference type="Proteomes" id="UP001176960">
    <property type="component" value="Unassembled WGS sequence"/>
</dbReference>
<keyword evidence="1" id="KW-1133">Transmembrane helix</keyword>
<protein>
    <submittedName>
        <fullName evidence="2">Uncharacterized protein</fullName>
    </submittedName>
</protein>
<keyword evidence="1" id="KW-0812">Transmembrane</keyword>
<accession>A0AA35Y1W3</accession>
<organism evidence="2 3">
    <name type="scientific">Brytella acorum</name>
    <dbReference type="NCBI Taxonomy" id="2959299"/>
    <lineage>
        <taxon>Bacteria</taxon>
        <taxon>Pseudomonadati</taxon>
        <taxon>Pseudomonadota</taxon>
        <taxon>Alphaproteobacteria</taxon>
        <taxon>Acetobacterales</taxon>
        <taxon>Acetobacteraceae</taxon>
        <taxon>Brytella</taxon>
    </lineage>
</organism>
<dbReference type="EMBL" id="CATKSH010000010">
    <property type="protein sequence ID" value="CAI9120993.1"/>
    <property type="molecule type" value="Genomic_DNA"/>
</dbReference>
<feature type="transmembrane region" description="Helical" evidence="1">
    <location>
        <begin position="91"/>
        <end position="112"/>
    </location>
</feature>
<dbReference type="AlphaFoldDB" id="A0AA35Y1W3"/>
<feature type="transmembrane region" description="Helical" evidence="1">
    <location>
        <begin position="37"/>
        <end position="58"/>
    </location>
</feature>
<evidence type="ECO:0000313" key="2">
    <source>
        <dbReference type="EMBL" id="CAI9120993.1"/>
    </source>
</evidence>
<reference evidence="2" key="1">
    <citation type="submission" date="2023-03" db="EMBL/GenBank/DDBJ databases">
        <authorList>
            <person name="Cleenwerck I."/>
        </authorList>
    </citation>
    <scope>NUCLEOTIDE SEQUENCE</scope>
    <source>
        <strain evidence="2">LMG 32879</strain>
    </source>
</reference>
<evidence type="ECO:0000313" key="3">
    <source>
        <dbReference type="Proteomes" id="UP001176960"/>
    </source>
</evidence>